<sequence>MAPLSHLRLRLQTLAAYGGVCACCGEANAAFLALDHIHGGGHQDRKTRDARRLYRELRDTGFPLGDYQVLCHNCNVAKRTGPACPCATGRQTIAEALEAIPSRTRARGERVTLAKLTAYKVRQLRALAAQGVSWAALGWMFGVSPQSARRAGLGRTWAHVPGEVLQSQP</sequence>
<protein>
    <recommendedName>
        <fullName evidence="2">HNH nuclease domain-containing protein</fullName>
    </recommendedName>
</protein>
<accession>A0A0F9TZ79</accession>
<comment type="caution">
    <text evidence="1">The sequence shown here is derived from an EMBL/GenBank/DDBJ whole genome shotgun (WGS) entry which is preliminary data.</text>
</comment>
<dbReference type="AlphaFoldDB" id="A0A0F9TZ79"/>
<reference evidence="1" key="1">
    <citation type="journal article" date="2015" name="Nature">
        <title>Complex archaea that bridge the gap between prokaryotes and eukaryotes.</title>
        <authorList>
            <person name="Spang A."/>
            <person name="Saw J.H."/>
            <person name="Jorgensen S.L."/>
            <person name="Zaremba-Niedzwiedzka K."/>
            <person name="Martijn J."/>
            <person name="Lind A.E."/>
            <person name="van Eijk R."/>
            <person name="Schleper C."/>
            <person name="Guy L."/>
            <person name="Ettema T.J."/>
        </authorList>
    </citation>
    <scope>NUCLEOTIDE SEQUENCE</scope>
</reference>
<evidence type="ECO:0000313" key="1">
    <source>
        <dbReference type="EMBL" id="KKN54441.1"/>
    </source>
</evidence>
<proteinExistence type="predicted"/>
<dbReference type="EMBL" id="LAZR01000929">
    <property type="protein sequence ID" value="KKN54441.1"/>
    <property type="molecule type" value="Genomic_DNA"/>
</dbReference>
<name>A0A0F9TZ79_9ZZZZ</name>
<organism evidence="1">
    <name type="scientific">marine sediment metagenome</name>
    <dbReference type="NCBI Taxonomy" id="412755"/>
    <lineage>
        <taxon>unclassified sequences</taxon>
        <taxon>metagenomes</taxon>
        <taxon>ecological metagenomes</taxon>
    </lineage>
</organism>
<gene>
    <name evidence="1" type="ORF">LCGC14_0592390</name>
</gene>
<evidence type="ECO:0008006" key="2">
    <source>
        <dbReference type="Google" id="ProtNLM"/>
    </source>
</evidence>